<keyword evidence="1" id="KW-0812">Transmembrane</keyword>
<dbReference type="PANTHER" id="PTHR35102:SF1">
    <property type="entry name" value="E3 UBIQUITIN-PROTEIN LIGASE"/>
    <property type="match status" value="1"/>
</dbReference>
<evidence type="ECO:0000256" key="1">
    <source>
        <dbReference type="SAM" id="Phobius"/>
    </source>
</evidence>
<dbReference type="Proteomes" id="UP000053091">
    <property type="component" value="Unassembled WGS sequence"/>
</dbReference>
<dbReference type="RefSeq" id="WP_062043563.1">
    <property type="nucleotide sequence ID" value="NZ_DF968183.1"/>
</dbReference>
<dbReference type="EMBL" id="DF968183">
    <property type="protein sequence ID" value="GAP44378.1"/>
    <property type="molecule type" value="Genomic_DNA"/>
</dbReference>
<reference evidence="3" key="1">
    <citation type="journal article" date="2015" name="Genome Announc.">
        <title>Draft Genome Sequence of Bacteroidales Strain TBC1, a Novel Isolate from a Methanogenic Wastewater Treatment System.</title>
        <authorList>
            <person name="Tourlousse D.M."/>
            <person name="Matsuura N."/>
            <person name="Sun L."/>
            <person name="Toyonaga M."/>
            <person name="Kuroda K."/>
            <person name="Ohashi A."/>
            <person name="Cruz R."/>
            <person name="Yamaguchi T."/>
            <person name="Sekiguchi Y."/>
        </authorList>
    </citation>
    <scope>NUCLEOTIDE SEQUENCE [LARGE SCALE GENOMIC DNA]</scope>
    <source>
        <strain evidence="3">TBC1</strain>
    </source>
</reference>
<feature type="transmembrane region" description="Helical" evidence="1">
    <location>
        <begin position="121"/>
        <end position="142"/>
    </location>
</feature>
<proteinExistence type="predicted"/>
<gene>
    <name evidence="3" type="ORF">TBC1_12182</name>
</gene>
<organism evidence="3">
    <name type="scientific">Lentimicrobium saccharophilum</name>
    <dbReference type="NCBI Taxonomy" id="1678841"/>
    <lineage>
        <taxon>Bacteria</taxon>
        <taxon>Pseudomonadati</taxon>
        <taxon>Bacteroidota</taxon>
        <taxon>Bacteroidia</taxon>
        <taxon>Bacteroidales</taxon>
        <taxon>Lentimicrobiaceae</taxon>
        <taxon>Lentimicrobium</taxon>
    </lineage>
</organism>
<dbReference type="PANTHER" id="PTHR35102">
    <property type="entry name" value="E3 UBIQUITIN-PROTEIN LIGASE"/>
    <property type="match status" value="1"/>
</dbReference>
<keyword evidence="1" id="KW-1133">Transmembrane helix</keyword>
<sequence length="163" mass="18071">MKAFIKNLLSESYIKPVKAFLLQGLSPLMMARTIAAGCCIGIIPVPGSSTLLCTAVAILFKMNLALIQVINYAVFPLQILLAIPFYKAAARMINSEMLQDFPETLIAAFNADWWGAINNSFQVIFTAFLIWLLLSVPFFWLVNKIASVLLLKLKADTDNARDL</sequence>
<feature type="transmembrane region" description="Helical" evidence="1">
    <location>
        <begin position="34"/>
        <end position="60"/>
    </location>
</feature>
<keyword evidence="1" id="KW-0472">Membrane</keyword>
<dbReference type="Pfam" id="PF09835">
    <property type="entry name" value="DUF2062"/>
    <property type="match status" value="1"/>
</dbReference>
<protein>
    <submittedName>
        <fullName evidence="3">Uncharacterized protein conserved in bacteria</fullName>
    </submittedName>
</protein>
<evidence type="ECO:0000259" key="2">
    <source>
        <dbReference type="Pfam" id="PF09835"/>
    </source>
</evidence>
<dbReference type="OrthoDB" id="978759at2"/>
<feature type="domain" description="DUF2062" evidence="2">
    <location>
        <begin position="19"/>
        <end position="145"/>
    </location>
</feature>
<keyword evidence="4" id="KW-1185">Reference proteome</keyword>
<dbReference type="STRING" id="1678841.TBC1_12182"/>
<name>A0A0S7BU22_9BACT</name>
<accession>A0A0S7BU22</accession>
<evidence type="ECO:0000313" key="3">
    <source>
        <dbReference type="EMBL" id="GAP44378.1"/>
    </source>
</evidence>
<dbReference type="AlphaFoldDB" id="A0A0S7BU22"/>
<evidence type="ECO:0000313" key="4">
    <source>
        <dbReference type="Proteomes" id="UP000053091"/>
    </source>
</evidence>
<dbReference type="InterPro" id="IPR018639">
    <property type="entry name" value="DUF2062"/>
</dbReference>
<feature type="transmembrane region" description="Helical" evidence="1">
    <location>
        <begin position="69"/>
        <end position="89"/>
    </location>
</feature>